<dbReference type="AlphaFoldDB" id="A0A3M0A403"/>
<evidence type="ECO:0000256" key="3">
    <source>
        <dbReference type="ARBA" id="ARBA00031870"/>
    </source>
</evidence>
<dbReference type="SUPFAM" id="SSF55120">
    <property type="entry name" value="Pseudouridine synthase"/>
    <property type="match status" value="1"/>
</dbReference>
<dbReference type="CDD" id="cd02869">
    <property type="entry name" value="PseudoU_synth_RluA_like"/>
    <property type="match status" value="1"/>
</dbReference>
<dbReference type="PANTHER" id="PTHR21600">
    <property type="entry name" value="MITOCHONDRIAL RNA PSEUDOURIDINE SYNTHASE"/>
    <property type="match status" value="1"/>
</dbReference>
<organism evidence="7 8">
    <name type="scientific">Metamycoplasma subdolum</name>
    <dbReference type="NCBI Taxonomy" id="92407"/>
    <lineage>
        <taxon>Bacteria</taxon>
        <taxon>Bacillati</taxon>
        <taxon>Mycoplasmatota</taxon>
        <taxon>Mycoplasmoidales</taxon>
        <taxon>Metamycoplasmataceae</taxon>
        <taxon>Metamycoplasma</taxon>
    </lineage>
</organism>
<dbReference type="GO" id="GO:0000455">
    <property type="term" value="P:enzyme-directed rRNA pseudouridine synthesis"/>
    <property type="evidence" value="ECO:0007669"/>
    <property type="project" value="TreeGrafter"/>
</dbReference>
<reference evidence="7 8" key="1">
    <citation type="submission" date="2018-10" db="EMBL/GenBank/DDBJ databases">
        <title>Genomic Encyclopedia of Archaeal and Bacterial Type Strains, Phase II (KMG-II): from individual species to whole genera.</title>
        <authorList>
            <person name="Goeker M."/>
        </authorList>
    </citation>
    <scope>NUCLEOTIDE SEQUENCE [LARGE SCALE GENOMIC DNA]</scope>
    <source>
        <strain evidence="7 8">ATCC 29870</strain>
    </source>
</reference>
<proteinExistence type="inferred from homology"/>
<dbReference type="GO" id="GO:0009982">
    <property type="term" value="F:pseudouridine synthase activity"/>
    <property type="evidence" value="ECO:0007669"/>
    <property type="project" value="InterPro"/>
</dbReference>
<dbReference type="PANTHER" id="PTHR21600:SF87">
    <property type="entry name" value="RNA PSEUDOURIDYLATE SYNTHASE DOMAIN-CONTAINING PROTEIN 1"/>
    <property type="match status" value="1"/>
</dbReference>
<sequence length="277" mass="32489">MIKIKAKTNDIGRTLFKFLVKILDNVPVSRIERIFRQKDVKINGLKTNDKQYKIQENDEILVYGITEANKEFVLPKAEISFKLIYEDKNILIIDKPINIAMHSEENCLDYQVLKYLNYKKTSSFIPASIGRIDKKTSGLVVYAKNYETLVEFDAKTKFFDKVYQFVSDFNEKKLDITVHLKKDIDNEKMVVDKTFGVKARTIFWQENNKKFAQILTGKKHQIRATLQHLNCPILGDLKYGGKFAKRMFLHSYSITFHSLSEKFKEYNEQTFIAPTKW</sequence>
<dbReference type="InterPro" id="IPR050188">
    <property type="entry name" value="RluA_PseudoU_synthase"/>
</dbReference>
<evidence type="ECO:0000256" key="5">
    <source>
        <dbReference type="PROSITE-ProRule" id="PRU00182"/>
    </source>
</evidence>
<dbReference type="GO" id="GO:0140098">
    <property type="term" value="F:catalytic activity, acting on RNA"/>
    <property type="evidence" value="ECO:0007669"/>
    <property type="project" value="UniProtKB-ARBA"/>
</dbReference>
<name>A0A3M0A403_9BACT</name>
<evidence type="ECO:0000256" key="4">
    <source>
        <dbReference type="ARBA" id="ARBA00033164"/>
    </source>
</evidence>
<gene>
    <name evidence="7" type="ORF">JN00_0524</name>
</gene>
<dbReference type="Pfam" id="PF00849">
    <property type="entry name" value="PseudoU_synth_2"/>
    <property type="match status" value="1"/>
</dbReference>
<evidence type="ECO:0000259" key="6">
    <source>
        <dbReference type="Pfam" id="PF00849"/>
    </source>
</evidence>
<evidence type="ECO:0000256" key="1">
    <source>
        <dbReference type="ARBA" id="ARBA00000073"/>
    </source>
</evidence>
<accession>A0A3M0A403</accession>
<dbReference type="GO" id="GO:0003723">
    <property type="term" value="F:RNA binding"/>
    <property type="evidence" value="ECO:0007669"/>
    <property type="project" value="UniProtKB-KW"/>
</dbReference>
<comment type="caution">
    <text evidence="7">The sequence shown here is derived from an EMBL/GenBank/DDBJ whole genome shotgun (WGS) entry which is preliminary data.</text>
</comment>
<keyword evidence="8" id="KW-1185">Reference proteome</keyword>
<evidence type="ECO:0000256" key="2">
    <source>
        <dbReference type="ARBA" id="ARBA00010876"/>
    </source>
</evidence>
<dbReference type="InterPro" id="IPR006145">
    <property type="entry name" value="PsdUridine_synth_RsuA/RluA"/>
</dbReference>
<dbReference type="InterPro" id="IPR020103">
    <property type="entry name" value="PsdUridine_synth_cat_dom_sf"/>
</dbReference>
<dbReference type="EMBL" id="REFI01000010">
    <property type="protein sequence ID" value="RMA77478.1"/>
    <property type="molecule type" value="Genomic_DNA"/>
</dbReference>
<dbReference type="Proteomes" id="UP000267246">
    <property type="component" value="Unassembled WGS sequence"/>
</dbReference>
<dbReference type="CDD" id="cd00165">
    <property type="entry name" value="S4"/>
    <property type="match status" value="1"/>
</dbReference>
<dbReference type="OrthoDB" id="9807829at2"/>
<evidence type="ECO:0000313" key="8">
    <source>
        <dbReference type="Proteomes" id="UP000267246"/>
    </source>
</evidence>
<keyword evidence="5" id="KW-0694">RNA-binding</keyword>
<comment type="similarity">
    <text evidence="2">Belongs to the pseudouridine synthase RluA family.</text>
</comment>
<comment type="catalytic activity">
    <reaction evidence="1">
        <text>a uridine in RNA = a pseudouridine in RNA</text>
        <dbReference type="Rhea" id="RHEA:48348"/>
        <dbReference type="Rhea" id="RHEA-COMP:12068"/>
        <dbReference type="Rhea" id="RHEA-COMP:12069"/>
        <dbReference type="ChEBI" id="CHEBI:65314"/>
        <dbReference type="ChEBI" id="CHEBI:65315"/>
    </reaction>
</comment>
<feature type="domain" description="Pseudouridine synthase RsuA/RluA-like" evidence="6">
    <location>
        <begin position="89"/>
        <end position="228"/>
    </location>
</feature>
<dbReference type="PROSITE" id="PS50889">
    <property type="entry name" value="S4"/>
    <property type="match status" value="1"/>
</dbReference>
<protein>
    <recommendedName>
        <fullName evidence="3">RNA pseudouridylate synthase</fullName>
    </recommendedName>
    <alternativeName>
        <fullName evidence="4">RNA-uridine isomerase</fullName>
    </alternativeName>
</protein>
<dbReference type="Gene3D" id="3.30.2350.10">
    <property type="entry name" value="Pseudouridine synthase"/>
    <property type="match status" value="1"/>
</dbReference>
<dbReference type="RefSeq" id="WP_121940969.1">
    <property type="nucleotide sequence ID" value="NZ_CP137846.1"/>
</dbReference>
<evidence type="ECO:0000313" key="7">
    <source>
        <dbReference type="EMBL" id="RMA77478.1"/>
    </source>
</evidence>